<dbReference type="AlphaFoldDB" id="A0A0F8ZUZ8"/>
<dbReference type="InterPro" id="IPR021727">
    <property type="entry name" value="DUF3299"/>
</dbReference>
<comment type="caution">
    <text evidence="1">The sequence shown here is derived from an EMBL/GenBank/DDBJ whole genome shotgun (WGS) entry which is preliminary data.</text>
</comment>
<proteinExistence type="predicted"/>
<reference evidence="1" key="1">
    <citation type="journal article" date="2015" name="Nature">
        <title>Complex archaea that bridge the gap between prokaryotes and eukaryotes.</title>
        <authorList>
            <person name="Spang A."/>
            <person name="Saw J.H."/>
            <person name="Jorgensen S.L."/>
            <person name="Zaremba-Niedzwiedzka K."/>
            <person name="Martijn J."/>
            <person name="Lind A.E."/>
            <person name="van Eijk R."/>
            <person name="Schleper C."/>
            <person name="Guy L."/>
            <person name="Ettema T.J."/>
        </authorList>
    </citation>
    <scope>NUCLEOTIDE SEQUENCE</scope>
</reference>
<dbReference type="Gene3D" id="2.40.50.870">
    <property type="entry name" value="Protein of unknown function (DUF3299)"/>
    <property type="match status" value="1"/>
</dbReference>
<dbReference type="EMBL" id="LAZR01049382">
    <property type="protein sequence ID" value="KKK89780.1"/>
    <property type="molecule type" value="Genomic_DNA"/>
</dbReference>
<protein>
    <recommendedName>
        <fullName evidence="2">DUF3299 domain-containing protein</fullName>
    </recommendedName>
</protein>
<accession>A0A0F8ZUZ8</accession>
<organism evidence="1">
    <name type="scientific">marine sediment metagenome</name>
    <dbReference type="NCBI Taxonomy" id="412755"/>
    <lineage>
        <taxon>unclassified sequences</taxon>
        <taxon>metagenomes</taxon>
        <taxon>ecological metagenomes</taxon>
    </lineage>
</organism>
<feature type="non-terminal residue" evidence="1">
    <location>
        <position position="1"/>
    </location>
</feature>
<evidence type="ECO:0008006" key="2">
    <source>
        <dbReference type="Google" id="ProtNLM"/>
    </source>
</evidence>
<name>A0A0F8ZUZ8_9ZZZZ</name>
<evidence type="ECO:0000313" key="1">
    <source>
        <dbReference type="EMBL" id="KKK89780.1"/>
    </source>
</evidence>
<sequence>PEDQLSNQMLNALESSTDSKYQQALSSVNIVKAYDGKNIRLPGFIVPLEFNAQHEVTEFFIVPYFGACIHVPPPPPNQIIYAQYPEGFVQEALQEAFWLTGKLSTQLTENDLGTSAYTLNVDKVEKYTDY</sequence>
<dbReference type="Pfam" id="PF11736">
    <property type="entry name" value="DUF3299"/>
    <property type="match status" value="1"/>
</dbReference>
<gene>
    <name evidence="1" type="ORF">LCGC14_2729690</name>
</gene>